<evidence type="ECO:0000256" key="1">
    <source>
        <dbReference type="ARBA" id="ARBA00009437"/>
    </source>
</evidence>
<keyword evidence="7" id="KW-1185">Reference proteome</keyword>
<dbReference type="EMBL" id="BAAAOR010000009">
    <property type="protein sequence ID" value="GAA1510449.1"/>
    <property type="molecule type" value="Genomic_DNA"/>
</dbReference>
<evidence type="ECO:0000256" key="3">
    <source>
        <dbReference type="ARBA" id="ARBA00023125"/>
    </source>
</evidence>
<dbReference type="SUPFAM" id="SSF53850">
    <property type="entry name" value="Periplasmic binding protein-like II"/>
    <property type="match status" value="1"/>
</dbReference>
<dbReference type="InterPro" id="IPR036388">
    <property type="entry name" value="WH-like_DNA-bd_sf"/>
</dbReference>
<dbReference type="SUPFAM" id="SSF46785">
    <property type="entry name" value="Winged helix' DNA-binding domain"/>
    <property type="match status" value="1"/>
</dbReference>
<dbReference type="Proteomes" id="UP001500842">
    <property type="component" value="Unassembled WGS sequence"/>
</dbReference>
<dbReference type="Pfam" id="PF03466">
    <property type="entry name" value="LysR_substrate"/>
    <property type="match status" value="1"/>
</dbReference>
<protein>
    <submittedName>
        <fullName evidence="6">LysR substrate-binding domain-containing protein</fullName>
    </submittedName>
</protein>
<name>A0ABN2A5P5_9ACTN</name>
<gene>
    <name evidence="6" type="ORF">GCM10009788_13560</name>
</gene>
<evidence type="ECO:0000256" key="4">
    <source>
        <dbReference type="ARBA" id="ARBA00023163"/>
    </source>
</evidence>
<dbReference type="PANTHER" id="PTHR30346">
    <property type="entry name" value="TRANSCRIPTIONAL DUAL REGULATOR HCAR-RELATED"/>
    <property type="match status" value="1"/>
</dbReference>
<keyword evidence="3" id="KW-0238">DNA-binding</keyword>
<evidence type="ECO:0000313" key="7">
    <source>
        <dbReference type="Proteomes" id="UP001500842"/>
    </source>
</evidence>
<dbReference type="InterPro" id="IPR000847">
    <property type="entry name" value="LysR_HTH_N"/>
</dbReference>
<comment type="similarity">
    <text evidence="1">Belongs to the LysR transcriptional regulatory family.</text>
</comment>
<dbReference type="PROSITE" id="PS50931">
    <property type="entry name" value="HTH_LYSR"/>
    <property type="match status" value="1"/>
</dbReference>
<sequence>MRIEQLEYIDAITRHGSLRRASEHLHISQPALSESIMRLERELGVTLLDRRRSGARISRRGRDLLPHIVDAIDAVQRIRAAAREQAAAARVIHVGTVQAASSTLLIPAVRRFRAASPEVTVELRNMQQSEIFAEIAAGSLDLGLVNVLEGDDVPPDVARADLIHGRPVAVLTPDHPLAARDTLTADDLRPEPFVEMRPGYLMNRFAHRWFGPAMPEVCYTADGAELGKALVAQGIGFTLLPDFTVMGHPLEQSGMITYRAIDGEPPTVTLVACTRRGVPQPEVVRGLHAALVRRARDYTRYAAPA</sequence>
<accession>A0ABN2A5P5</accession>
<dbReference type="InterPro" id="IPR036390">
    <property type="entry name" value="WH_DNA-bd_sf"/>
</dbReference>
<evidence type="ECO:0000259" key="5">
    <source>
        <dbReference type="PROSITE" id="PS50931"/>
    </source>
</evidence>
<comment type="caution">
    <text evidence="6">The sequence shown here is derived from an EMBL/GenBank/DDBJ whole genome shotgun (WGS) entry which is preliminary data.</text>
</comment>
<feature type="domain" description="HTH lysR-type" evidence="5">
    <location>
        <begin position="1"/>
        <end position="58"/>
    </location>
</feature>
<evidence type="ECO:0000256" key="2">
    <source>
        <dbReference type="ARBA" id="ARBA00023015"/>
    </source>
</evidence>
<reference evidence="6 7" key="1">
    <citation type="journal article" date="2019" name="Int. J. Syst. Evol. Microbiol.">
        <title>The Global Catalogue of Microorganisms (GCM) 10K type strain sequencing project: providing services to taxonomists for standard genome sequencing and annotation.</title>
        <authorList>
            <consortium name="The Broad Institute Genomics Platform"/>
            <consortium name="The Broad Institute Genome Sequencing Center for Infectious Disease"/>
            <person name="Wu L."/>
            <person name="Ma J."/>
        </authorList>
    </citation>
    <scope>NUCLEOTIDE SEQUENCE [LARGE SCALE GENOMIC DNA]</scope>
    <source>
        <strain evidence="6 7">JCM 14942</strain>
    </source>
</reference>
<dbReference type="InterPro" id="IPR005119">
    <property type="entry name" value="LysR_subst-bd"/>
</dbReference>
<dbReference type="RefSeq" id="WP_141004558.1">
    <property type="nucleotide sequence ID" value="NZ_BAAAOR010000009.1"/>
</dbReference>
<dbReference type="PANTHER" id="PTHR30346:SF0">
    <property type="entry name" value="HCA OPERON TRANSCRIPTIONAL ACTIVATOR HCAR"/>
    <property type="match status" value="1"/>
</dbReference>
<keyword evidence="4" id="KW-0804">Transcription</keyword>
<keyword evidence="2" id="KW-0805">Transcription regulation</keyword>
<dbReference type="Pfam" id="PF00126">
    <property type="entry name" value="HTH_1"/>
    <property type="match status" value="1"/>
</dbReference>
<dbReference type="CDD" id="cd05466">
    <property type="entry name" value="PBP2_LTTR_substrate"/>
    <property type="match status" value="1"/>
</dbReference>
<organism evidence="6 7">
    <name type="scientific">Nocardioides humi</name>
    <dbReference type="NCBI Taxonomy" id="449461"/>
    <lineage>
        <taxon>Bacteria</taxon>
        <taxon>Bacillati</taxon>
        <taxon>Actinomycetota</taxon>
        <taxon>Actinomycetes</taxon>
        <taxon>Propionibacteriales</taxon>
        <taxon>Nocardioidaceae</taxon>
        <taxon>Nocardioides</taxon>
    </lineage>
</organism>
<evidence type="ECO:0000313" key="6">
    <source>
        <dbReference type="EMBL" id="GAA1510449.1"/>
    </source>
</evidence>
<dbReference type="Gene3D" id="3.40.190.290">
    <property type="match status" value="1"/>
</dbReference>
<dbReference type="PRINTS" id="PR00039">
    <property type="entry name" value="HTHLYSR"/>
</dbReference>
<dbReference type="Gene3D" id="1.10.10.10">
    <property type="entry name" value="Winged helix-like DNA-binding domain superfamily/Winged helix DNA-binding domain"/>
    <property type="match status" value="1"/>
</dbReference>
<proteinExistence type="inferred from homology"/>